<dbReference type="Proteomes" id="UP000623010">
    <property type="component" value="Unassembled WGS sequence"/>
</dbReference>
<organism evidence="2 3">
    <name type="scientific">Streptomyces echinoruber</name>
    <dbReference type="NCBI Taxonomy" id="68898"/>
    <lineage>
        <taxon>Bacteria</taxon>
        <taxon>Bacillati</taxon>
        <taxon>Actinomycetota</taxon>
        <taxon>Actinomycetes</taxon>
        <taxon>Kitasatosporales</taxon>
        <taxon>Streptomycetaceae</taxon>
        <taxon>Streptomyces</taxon>
    </lineage>
</organism>
<evidence type="ECO:0000256" key="1">
    <source>
        <dbReference type="SAM" id="MobiDB-lite"/>
    </source>
</evidence>
<feature type="region of interest" description="Disordered" evidence="1">
    <location>
        <begin position="1"/>
        <end position="28"/>
    </location>
</feature>
<reference evidence="2" key="1">
    <citation type="journal article" date="2014" name="Int. J. Syst. Evol. Microbiol.">
        <title>Complete genome sequence of Corynebacterium casei LMG S-19264T (=DSM 44701T), isolated from a smear-ripened cheese.</title>
        <authorList>
            <consortium name="US DOE Joint Genome Institute (JGI-PGF)"/>
            <person name="Walter F."/>
            <person name="Albersmeier A."/>
            <person name="Kalinowski J."/>
            <person name="Ruckert C."/>
        </authorList>
    </citation>
    <scope>NUCLEOTIDE SEQUENCE</scope>
    <source>
        <strain evidence="2">JCM 5016</strain>
    </source>
</reference>
<sequence>MSIPASARRTAVARPMPESDPVTTATRVGESVGSDMLASSGSGCADVPVRRCRCSGVSAVGVSAVGVIRTRLRSTRGCKGQTGRGS</sequence>
<evidence type="ECO:0000313" key="2">
    <source>
        <dbReference type="EMBL" id="GGZ84224.1"/>
    </source>
</evidence>
<comment type="caution">
    <text evidence="2">The sequence shown here is derived from an EMBL/GenBank/DDBJ whole genome shotgun (WGS) entry which is preliminary data.</text>
</comment>
<name>A0A918R3I7_9ACTN</name>
<reference evidence="2" key="2">
    <citation type="submission" date="2020-09" db="EMBL/GenBank/DDBJ databases">
        <authorList>
            <person name="Sun Q."/>
            <person name="Ohkuma M."/>
        </authorList>
    </citation>
    <scope>NUCLEOTIDE SEQUENCE</scope>
    <source>
        <strain evidence="2">JCM 5016</strain>
    </source>
</reference>
<dbReference type="AlphaFoldDB" id="A0A918R3I7"/>
<evidence type="ECO:0000313" key="3">
    <source>
        <dbReference type="Proteomes" id="UP000623010"/>
    </source>
</evidence>
<dbReference type="EMBL" id="BMWH01000006">
    <property type="protein sequence ID" value="GGZ84224.1"/>
    <property type="molecule type" value="Genomic_DNA"/>
</dbReference>
<accession>A0A918R3I7</accession>
<gene>
    <name evidence="2" type="ORF">GCM10010389_22980</name>
</gene>
<keyword evidence="3" id="KW-1185">Reference proteome</keyword>
<protein>
    <submittedName>
        <fullName evidence="2">Uncharacterized protein</fullName>
    </submittedName>
</protein>
<proteinExistence type="predicted"/>